<comment type="caution">
    <text evidence="1">The sequence shown here is derived from an EMBL/GenBank/DDBJ whole genome shotgun (WGS) entry which is preliminary data.</text>
</comment>
<sequence length="73" mass="7984">MFKIYGNPEGMALLRLVPLGTATVRLVCVDATGARIEGGSLMDFHSDGTFSRIPFVTTEGGIQIENKRIKERT</sequence>
<gene>
    <name evidence="1" type="ORF">LCGC14_2664060</name>
</gene>
<protein>
    <submittedName>
        <fullName evidence="1">Uncharacterized protein</fullName>
    </submittedName>
</protein>
<dbReference type="EMBL" id="LAZR01046540">
    <property type="protein sequence ID" value="KKK96306.1"/>
    <property type="molecule type" value="Genomic_DNA"/>
</dbReference>
<reference evidence="1" key="1">
    <citation type="journal article" date="2015" name="Nature">
        <title>Complex archaea that bridge the gap between prokaryotes and eukaryotes.</title>
        <authorList>
            <person name="Spang A."/>
            <person name="Saw J.H."/>
            <person name="Jorgensen S.L."/>
            <person name="Zaremba-Niedzwiedzka K."/>
            <person name="Martijn J."/>
            <person name="Lind A.E."/>
            <person name="van Eijk R."/>
            <person name="Schleper C."/>
            <person name="Guy L."/>
            <person name="Ettema T.J."/>
        </authorList>
    </citation>
    <scope>NUCLEOTIDE SEQUENCE</scope>
</reference>
<accession>A0A0F9CHZ4</accession>
<evidence type="ECO:0000313" key="1">
    <source>
        <dbReference type="EMBL" id="KKK96306.1"/>
    </source>
</evidence>
<proteinExistence type="predicted"/>
<organism evidence="1">
    <name type="scientific">marine sediment metagenome</name>
    <dbReference type="NCBI Taxonomy" id="412755"/>
    <lineage>
        <taxon>unclassified sequences</taxon>
        <taxon>metagenomes</taxon>
        <taxon>ecological metagenomes</taxon>
    </lineage>
</organism>
<dbReference type="AlphaFoldDB" id="A0A0F9CHZ4"/>
<name>A0A0F9CHZ4_9ZZZZ</name>